<accession>A0AAD7HJU7</accession>
<feature type="compositionally biased region" description="Low complexity" evidence="1">
    <location>
        <begin position="116"/>
        <end position="137"/>
    </location>
</feature>
<sequence>MMMDTERLEVMDSQRFDFSRRGANRMNLSIQTGLTHEDDASASSSRSGTPEITWDSSPSSSNASGSALSTPPASVNSSLTLQEDVATNPKTISQTDVFDKGTFLSTRTIIRPIPRSPIPAFFSRPSRPSSPANSRPSSPLPTNFGALNCFSNANAFTEQVDYIQAQRAREMEGLADAQVHVDRVVTTKSEAPWIVQKLVDPEGLRRLAVYMEPHGSVSCA</sequence>
<feature type="compositionally biased region" description="Polar residues" evidence="1">
    <location>
        <begin position="41"/>
        <end position="50"/>
    </location>
</feature>
<keyword evidence="3" id="KW-1185">Reference proteome</keyword>
<feature type="region of interest" description="Disordered" evidence="1">
    <location>
        <begin position="116"/>
        <end position="139"/>
    </location>
</feature>
<comment type="caution">
    <text evidence="2">The sequence shown here is derived from an EMBL/GenBank/DDBJ whole genome shotgun (WGS) entry which is preliminary data.</text>
</comment>
<evidence type="ECO:0000256" key="1">
    <source>
        <dbReference type="SAM" id="MobiDB-lite"/>
    </source>
</evidence>
<gene>
    <name evidence="2" type="ORF">B0H16DRAFT_366552</name>
</gene>
<reference evidence="2" key="1">
    <citation type="submission" date="2023-03" db="EMBL/GenBank/DDBJ databases">
        <title>Massive genome expansion in bonnet fungi (Mycena s.s.) driven by repeated elements and novel gene families across ecological guilds.</title>
        <authorList>
            <consortium name="Lawrence Berkeley National Laboratory"/>
            <person name="Harder C.B."/>
            <person name="Miyauchi S."/>
            <person name="Viragh M."/>
            <person name="Kuo A."/>
            <person name="Thoen E."/>
            <person name="Andreopoulos B."/>
            <person name="Lu D."/>
            <person name="Skrede I."/>
            <person name="Drula E."/>
            <person name="Henrissat B."/>
            <person name="Morin E."/>
            <person name="Kohler A."/>
            <person name="Barry K."/>
            <person name="LaButti K."/>
            <person name="Morin E."/>
            <person name="Salamov A."/>
            <person name="Lipzen A."/>
            <person name="Mereny Z."/>
            <person name="Hegedus B."/>
            <person name="Baldrian P."/>
            <person name="Stursova M."/>
            <person name="Weitz H."/>
            <person name="Taylor A."/>
            <person name="Grigoriev I.V."/>
            <person name="Nagy L.G."/>
            <person name="Martin F."/>
            <person name="Kauserud H."/>
        </authorList>
    </citation>
    <scope>NUCLEOTIDE SEQUENCE</scope>
    <source>
        <strain evidence="2">CBHHK182m</strain>
    </source>
</reference>
<dbReference type="AlphaFoldDB" id="A0AAD7HJU7"/>
<dbReference type="Proteomes" id="UP001215598">
    <property type="component" value="Unassembled WGS sequence"/>
</dbReference>
<feature type="region of interest" description="Disordered" evidence="1">
    <location>
        <begin position="30"/>
        <end position="76"/>
    </location>
</feature>
<organism evidence="2 3">
    <name type="scientific">Mycena metata</name>
    <dbReference type="NCBI Taxonomy" id="1033252"/>
    <lineage>
        <taxon>Eukaryota</taxon>
        <taxon>Fungi</taxon>
        <taxon>Dikarya</taxon>
        <taxon>Basidiomycota</taxon>
        <taxon>Agaricomycotina</taxon>
        <taxon>Agaricomycetes</taxon>
        <taxon>Agaricomycetidae</taxon>
        <taxon>Agaricales</taxon>
        <taxon>Marasmiineae</taxon>
        <taxon>Mycenaceae</taxon>
        <taxon>Mycena</taxon>
    </lineage>
</organism>
<proteinExistence type="predicted"/>
<name>A0AAD7HJU7_9AGAR</name>
<dbReference type="EMBL" id="JARKIB010000229">
    <property type="protein sequence ID" value="KAJ7721475.1"/>
    <property type="molecule type" value="Genomic_DNA"/>
</dbReference>
<feature type="compositionally biased region" description="Low complexity" evidence="1">
    <location>
        <begin position="56"/>
        <end position="69"/>
    </location>
</feature>
<evidence type="ECO:0000313" key="2">
    <source>
        <dbReference type="EMBL" id="KAJ7721475.1"/>
    </source>
</evidence>
<protein>
    <submittedName>
        <fullName evidence="2">Uncharacterized protein</fullName>
    </submittedName>
</protein>
<evidence type="ECO:0000313" key="3">
    <source>
        <dbReference type="Proteomes" id="UP001215598"/>
    </source>
</evidence>